<sequence length="112" mass="12963">MRLNHSTLLSAFPNLFLSLFPDYVMVHRLLPQSKSETQIVCEWLFSPESFNQTGFNPSDAVRFWDRVNQQDWQVCELMQAGVSSRAYTPGPYSSAESLLAQFDREFLRLMGH</sequence>
<dbReference type="InterPro" id="IPR001663">
    <property type="entry name" value="Rng_hydr_dOase-A"/>
</dbReference>
<accession>A0ABV4XGA0</accession>
<dbReference type="Gene3D" id="3.90.380.10">
    <property type="entry name" value="Naphthalene 1,2-dioxygenase Alpha Subunit, Chain A, domain 1"/>
    <property type="match status" value="1"/>
</dbReference>
<evidence type="ECO:0000313" key="3">
    <source>
        <dbReference type="EMBL" id="MFB2881571.1"/>
    </source>
</evidence>
<reference evidence="3 4" key="1">
    <citation type="submission" date="2024-09" db="EMBL/GenBank/DDBJ databases">
        <title>Floridaenema gen nov. (Aerosakkonemataceae, Aerosakkonematales ord. nov., Cyanobacteria) from benthic tropical and subtropical fresh waters, with the description of four new species.</title>
        <authorList>
            <person name="Moretto J.A."/>
            <person name="Berthold D.E."/>
            <person name="Lefler F.W."/>
            <person name="Huang I.-S."/>
            <person name="Laughinghouse H. IV."/>
        </authorList>
    </citation>
    <scope>NUCLEOTIDE SEQUENCE [LARGE SCALE GENOMIC DNA]</scope>
    <source>
        <strain evidence="3 4">BLCC-F46</strain>
    </source>
</reference>
<comment type="cofactor">
    <cofactor evidence="1">
        <name>Fe cation</name>
        <dbReference type="ChEBI" id="CHEBI:24875"/>
    </cofactor>
</comment>
<dbReference type="EMBL" id="JBHFNQ010000230">
    <property type="protein sequence ID" value="MFB2881571.1"/>
    <property type="molecule type" value="Genomic_DNA"/>
</dbReference>
<dbReference type="SUPFAM" id="SSF55961">
    <property type="entry name" value="Bet v1-like"/>
    <property type="match status" value="1"/>
</dbReference>
<gene>
    <name evidence="3" type="ORF">ACE1CC_32365</name>
</gene>
<dbReference type="Pfam" id="PF00848">
    <property type="entry name" value="Ring_hydroxyl_A"/>
    <property type="match status" value="1"/>
</dbReference>
<evidence type="ECO:0000259" key="2">
    <source>
        <dbReference type="Pfam" id="PF00848"/>
    </source>
</evidence>
<dbReference type="PANTHER" id="PTHR43756">
    <property type="entry name" value="CHOLINE MONOOXYGENASE, CHLOROPLASTIC"/>
    <property type="match status" value="1"/>
</dbReference>
<organism evidence="3 4">
    <name type="scientific">Floridaenema aerugineum BLCC-F46</name>
    <dbReference type="NCBI Taxonomy" id="3153654"/>
    <lineage>
        <taxon>Bacteria</taxon>
        <taxon>Bacillati</taxon>
        <taxon>Cyanobacteriota</taxon>
        <taxon>Cyanophyceae</taxon>
        <taxon>Oscillatoriophycideae</taxon>
        <taxon>Aerosakkonematales</taxon>
        <taxon>Aerosakkonemataceae</taxon>
        <taxon>Floridanema</taxon>
        <taxon>Floridanema aerugineum</taxon>
    </lineage>
</organism>
<dbReference type="RefSeq" id="WP_413274545.1">
    <property type="nucleotide sequence ID" value="NZ_JBHFNQ010000230.1"/>
</dbReference>
<feature type="domain" description="Aromatic-ring-hydroxylating dioxygenase alpha subunit C-terminal" evidence="2">
    <location>
        <begin position="9"/>
        <end position="110"/>
    </location>
</feature>
<name>A0ABV4XGA0_9CYAN</name>
<evidence type="ECO:0000256" key="1">
    <source>
        <dbReference type="ARBA" id="ARBA00001962"/>
    </source>
</evidence>
<dbReference type="InterPro" id="IPR015879">
    <property type="entry name" value="Ring_hydroxy_dOase_asu_C_dom"/>
</dbReference>
<dbReference type="PANTHER" id="PTHR43756:SF5">
    <property type="entry name" value="CHOLINE MONOOXYGENASE, CHLOROPLASTIC"/>
    <property type="match status" value="1"/>
</dbReference>
<protein>
    <submittedName>
        <fullName evidence="3">SRPBCC family protein</fullName>
    </submittedName>
</protein>
<comment type="caution">
    <text evidence="3">The sequence shown here is derived from an EMBL/GenBank/DDBJ whole genome shotgun (WGS) entry which is preliminary data.</text>
</comment>
<dbReference type="Proteomes" id="UP001576774">
    <property type="component" value="Unassembled WGS sequence"/>
</dbReference>
<keyword evidence="4" id="KW-1185">Reference proteome</keyword>
<proteinExistence type="predicted"/>
<evidence type="ECO:0000313" key="4">
    <source>
        <dbReference type="Proteomes" id="UP001576774"/>
    </source>
</evidence>